<proteinExistence type="predicted"/>
<evidence type="ECO:0000256" key="1">
    <source>
        <dbReference type="ARBA" id="ARBA00022737"/>
    </source>
</evidence>
<keyword evidence="4" id="KW-1185">Reference proteome</keyword>
<protein>
    <submittedName>
        <fullName evidence="3">Tetratricopeptide repeat protein</fullName>
    </submittedName>
</protein>
<evidence type="ECO:0000313" key="4">
    <source>
        <dbReference type="Proteomes" id="UP000515312"/>
    </source>
</evidence>
<reference evidence="3 4" key="1">
    <citation type="submission" date="2020-08" db="EMBL/GenBank/DDBJ databases">
        <title>Edaphobacter telluris sp. nov. and Acidobacterium dinghuensis sp. nov., two acidobacteria isolated from forest soil.</title>
        <authorList>
            <person name="Fu J."/>
            <person name="Qiu L."/>
        </authorList>
    </citation>
    <scope>NUCLEOTIDE SEQUENCE [LARGE SCALE GENOMIC DNA]</scope>
    <source>
        <strain evidence="3">4Y35</strain>
    </source>
</reference>
<keyword evidence="1" id="KW-0677">Repeat</keyword>
<dbReference type="PANTHER" id="PTHR45586">
    <property type="entry name" value="TPR REPEAT-CONTAINING PROTEIN PA4667"/>
    <property type="match status" value="1"/>
</dbReference>
<sequence length="158" mass="17768">MGWEYRKLGQADQAVKAFTEQLRLTPGNPIAMYNLGSAEVDSGQERTALPLLQEVVKIYRNPTGADYYLGRALVTQGQNEEAVKEFQRATAVTGEMQRRSWYELSQVYRHMGKTAEAHAAVQKYQELKEEADRANAREVEDWRKLNAANAAASGTTQN</sequence>
<dbReference type="Gene3D" id="1.25.40.10">
    <property type="entry name" value="Tetratricopeptide repeat domain"/>
    <property type="match status" value="1"/>
</dbReference>
<dbReference type="InterPro" id="IPR051012">
    <property type="entry name" value="CellSynth/LPSAsmb/PSIAsmb"/>
</dbReference>
<gene>
    <name evidence="3" type="ORF">H7849_15095</name>
</gene>
<organism evidence="3 4">
    <name type="scientific">Alloacidobacterium dinghuense</name>
    <dbReference type="NCBI Taxonomy" id="2763107"/>
    <lineage>
        <taxon>Bacteria</taxon>
        <taxon>Pseudomonadati</taxon>
        <taxon>Acidobacteriota</taxon>
        <taxon>Terriglobia</taxon>
        <taxon>Terriglobales</taxon>
        <taxon>Acidobacteriaceae</taxon>
        <taxon>Alloacidobacterium</taxon>
    </lineage>
</organism>
<evidence type="ECO:0000256" key="2">
    <source>
        <dbReference type="ARBA" id="ARBA00022803"/>
    </source>
</evidence>
<dbReference type="SUPFAM" id="SSF48452">
    <property type="entry name" value="TPR-like"/>
    <property type="match status" value="1"/>
</dbReference>
<accession>A0A7G8BD56</accession>
<dbReference type="PANTHER" id="PTHR45586:SF1">
    <property type="entry name" value="LIPOPOLYSACCHARIDE ASSEMBLY PROTEIN B"/>
    <property type="match status" value="1"/>
</dbReference>
<dbReference type="AlphaFoldDB" id="A0A7G8BD56"/>
<dbReference type="Proteomes" id="UP000515312">
    <property type="component" value="Chromosome"/>
</dbReference>
<dbReference type="KEGG" id="adin:H7849_15095"/>
<evidence type="ECO:0000313" key="3">
    <source>
        <dbReference type="EMBL" id="QNI30476.1"/>
    </source>
</evidence>
<dbReference type="EMBL" id="CP060394">
    <property type="protein sequence ID" value="QNI30476.1"/>
    <property type="molecule type" value="Genomic_DNA"/>
</dbReference>
<dbReference type="InterPro" id="IPR011990">
    <property type="entry name" value="TPR-like_helical_dom_sf"/>
</dbReference>
<keyword evidence="2" id="KW-0802">TPR repeat</keyword>
<dbReference type="Pfam" id="PF13432">
    <property type="entry name" value="TPR_16"/>
    <property type="match status" value="2"/>
</dbReference>
<name>A0A7G8BD56_9BACT</name>